<feature type="domain" description="Tc1-like transposase DDE" evidence="1">
    <location>
        <begin position="91"/>
        <end position="165"/>
    </location>
</feature>
<reference evidence="2" key="3">
    <citation type="submission" date="2025-09" db="UniProtKB">
        <authorList>
            <consortium name="Ensembl"/>
        </authorList>
    </citation>
    <scope>IDENTIFICATION</scope>
</reference>
<name>A0AAY5KXU9_ESOLU</name>
<reference evidence="2 3" key="1">
    <citation type="submission" date="2020-02" db="EMBL/GenBank/DDBJ databases">
        <title>Esox lucius (northern pike) genome, fEsoLuc1, primary haplotype.</title>
        <authorList>
            <person name="Myers G."/>
            <person name="Karagic N."/>
            <person name="Meyer A."/>
            <person name="Pippel M."/>
            <person name="Reichard M."/>
            <person name="Winkler S."/>
            <person name="Tracey A."/>
            <person name="Sims Y."/>
            <person name="Howe K."/>
            <person name="Rhie A."/>
            <person name="Formenti G."/>
            <person name="Durbin R."/>
            <person name="Fedrigo O."/>
            <person name="Jarvis E.D."/>
        </authorList>
    </citation>
    <scope>NUCLEOTIDE SEQUENCE [LARGE SCALE GENOMIC DNA]</scope>
</reference>
<accession>A0AAY5KXU9</accession>
<organism evidence="2 3">
    <name type="scientific">Esox lucius</name>
    <name type="common">Northern pike</name>
    <dbReference type="NCBI Taxonomy" id="8010"/>
    <lineage>
        <taxon>Eukaryota</taxon>
        <taxon>Metazoa</taxon>
        <taxon>Chordata</taxon>
        <taxon>Craniata</taxon>
        <taxon>Vertebrata</taxon>
        <taxon>Euteleostomi</taxon>
        <taxon>Actinopterygii</taxon>
        <taxon>Neopterygii</taxon>
        <taxon>Teleostei</taxon>
        <taxon>Protacanthopterygii</taxon>
        <taxon>Esociformes</taxon>
        <taxon>Esocidae</taxon>
        <taxon>Esox</taxon>
    </lineage>
</organism>
<dbReference type="Pfam" id="PF13358">
    <property type="entry name" value="DDE_3"/>
    <property type="match status" value="1"/>
</dbReference>
<dbReference type="GO" id="GO:0003676">
    <property type="term" value="F:nucleic acid binding"/>
    <property type="evidence" value="ECO:0007669"/>
    <property type="project" value="InterPro"/>
</dbReference>
<dbReference type="AlphaFoldDB" id="A0AAY5KXU9"/>
<keyword evidence="3" id="KW-1185">Reference proteome</keyword>
<dbReference type="Proteomes" id="UP000265140">
    <property type="component" value="Chromosome 17"/>
</dbReference>
<proteinExistence type="predicted"/>
<protein>
    <recommendedName>
        <fullName evidence="1">Tc1-like transposase DDE domain-containing protein</fullName>
    </recommendedName>
</protein>
<dbReference type="InterPro" id="IPR038717">
    <property type="entry name" value="Tc1-like_DDE_dom"/>
</dbReference>
<dbReference type="PANTHER" id="PTHR23022:SF135">
    <property type="entry name" value="SI:DKEY-77F5.3"/>
    <property type="match status" value="1"/>
</dbReference>
<dbReference type="PANTHER" id="PTHR23022">
    <property type="entry name" value="TRANSPOSABLE ELEMENT-RELATED"/>
    <property type="match status" value="1"/>
</dbReference>
<evidence type="ECO:0000313" key="3">
    <source>
        <dbReference type="Proteomes" id="UP000265140"/>
    </source>
</evidence>
<dbReference type="Ensembl" id="ENSELUT00000106086.1">
    <property type="protein sequence ID" value="ENSELUP00000093551.1"/>
    <property type="gene ID" value="ENSELUG00000041145.1"/>
</dbReference>
<sequence length="203" mass="23931">MEAFSYKENFQARLKFAKTNIKFPKSMWKNLLRSDETMVVLFGHNSKRYFWRKNNTAHHPKNTIPKVKHGGGSIMFGTLARVEGIIKSPKYQANLAQNLQAFVRKLKMKFAFQHDNKPKHTSKSSKAWLHQKKIKVLEWPSQSPNLNPIEHLWGDLKRAVHRRSPRRFGVLLQRRVGKYCHVKMCHANKLLPKKTEYCNKIKR</sequence>
<reference evidence="2" key="2">
    <citation type="submission" date="2025-08" db="UniProtKB">
        <authorList>
            <consortium name="Ensembl"/>
        </authorList>
    </citation>
    <scope>IDENTIFICATION</scope>
</reference>
<dbReference type="GeneTree" id="ENSGT01140000282497"/>
<dbReference type="InterPro" id="IPR052338">
    <property type="entry name" value="Transposase_5"/>
</dbReference>
<dbReference type="InterPro" id="IPR036397">
    <property type="entry name" value="RNaseH_sf"/>
</dbReference>
<dbReference type="Gene3D" id="3.30.420.10">
    <property type="entry name" value="Ribonuclease H-like superfamily/Ribonuclease H"/>
    <property type="match status" value="1"/>
</dbReference>
<evidence type="ECO:0000313" key="2">
    <source>
        <dbReference type="Ensembl" id="ENSELUP00000093551.1"/>
    </source>
</evidence>
<evidence type="ECO:0000259" key="1">
    <source>
        <dbReference type="Pfam" id="PF13358"/>
    </source>
</evidence>